<evidence type="ECO:0000256" key="4">
    <source>
        <dbReference type="ARBA" id="ARBA00022692"/>
    </source>
</evidence>
<dbReference type="OrthoDB" id="5137249at2"/>
<dbReference type="PANTHER" id="PTHR30489:SF0">
    <property type="entry name" value="LIPOPROTEIN-RELEASING SYSTEM TRANSMEMBRANE PROTEIN LOLE"/>
    <property type="match status" value="1"/>
</dbReference>
<dbReference type="InterPro" id="IPR025857">
    <property type="entry name" value="MacB_PCD"/>
</dbReference>
<feature type="transmembrane region" description="Helical" evidence="7">
    <location>
        <begin position="656"/>
        <end position="683"/>
    </location>
</feature>
<keyword evidence="6 7" id="KW-0472">Membrane</keyword>
<dbReference type="Proteomes" id="UP000235116">
    <property type="component" value="Chromosome"/>
</dbReference>
<evidence type="ECO:0000313" key="10">
    <source>
        <dbReference type="EMBL" id="AUM12926.1"/>
    </source>
</evidence>
<feature type="transmembrane region" description="Helical" evidence="7">
    <location>
        <begin position="268"/>
        <end position="290"/>
    </location>
</feature>
<comment type="subcellular location">
    <subcellularLocation>
        <location evidence="1">Cell membrane</location>
        <topology evidence="1">Multi-pass membrane protein</topology>
    </subcellularLocation>
</comment>
<dbReference type="PANTHER" id="PTHR30489">
    <property type="entry name" value="LIPOPROTEIN-RELEASING SYSTEM TRANSMEMBRANE PROTEIN LOLE"/>
    <property type="match status" value="1"/>
</dbReference>
<protein>
    <submittedName>
        <fullName evidence="10">ABC transporter permease</fullName>
    </submittedName>
</protein>
<evidence type="ECO:0000256" key="7">
    <source>
        <dbReference type="SAM" id="Phobius"/>
    </source>
</evidence>
<dbReference type="Pfam" id="PF12704">
    <property type="entry name" value="MacB_PCD"/>
    <property type="match status" value="1"/>
</dbReference>
<dbReference type="KEGG" id="kak:Kalk_11045"/>
<evidence type="ECO:0000313" key="11">
    <source>
        <dbReference type="Proteomes" id="UP000235116"/>
    </source>
</evidence>
<sequence>MRALDRKLWRDLWSLRGQSLAIIAVMASGVACFIMFMSTLDSLLQSRDRYYSENRFAEIFVPIKRAPETIAQRIAEINGVSKVDTRVVAPVVVDMEGFHEPIIGTITSIPDSGEPKLNRLYLRAGRLIEPGRNDEVLISEAFAEAHQLNPGDTLHVIINGKREQLRIVGSGGSPEYVHQVPPGGAFPDYERYAILWMGRTPLSRAYDMNGAFNNLVLTLTRDADQQAIMDQIEAILKPYGGVGAIARKDQSSNYILAQELAQLESLSGIFPIIFLGVAAFLLNVVVTRLVGTQREQVAALKAFGYSNFTIALHYLQMIMMIVLAGILIGVPVGVSLGHMLSEIYVEYFRLPFLEFVLEPLRVIQVSLITIIAGLLGTLAAVRSAVRLKPAEAMRPEAPAVYRMSLLEKIGLQRLFSAPTRMILRNLGHKPVKSLLSILGIALAIGILMTGQFQQDSTYYMMYVRYDLSQRDDLTVVFNEPKSHRALAELVSLPGVESGEPFRMVPVRLRFEHRNYRTMIWAMEPDSEIRRLVDNDLHIVKPPPEGIILNEYLANNILKVKTGDQVIVETLDGRMRKASLPVVGLIQQDFGVTAYMSLSALNRLMQEGELISGASLYIDEYYANEIYREIKDRPAIAGSLIRKQEIRNFHHTMDQTMLFWTSVATIFAVIIAVGVVYNSARIILTERSSELASLRVLGYTRGEISYILLGELALITLIALPIGLAFGRGLCGYIAWAVNNDMYRVPLIVEPSTYAFAALCVLLAAGASGLLVRRRLDKLDLIEVLKTKE</sequence>
<feature type="domain" description="MacB-like periplasmic core" evidence="9">
    <location>
        <begin position="20"/>
        <end position="235"/>
    </location>
</feature>
<feature type="domain" description="ABC3 transporter permease C-terminal" evidence="8">
    <location>
        <begin position="662"/>
        <end position="775"/>
    </location>
</feature>
<feature type="transmembrane region" description="Helical" evidence="7">
    <location>
        <begin position="311"/>
        <end position="340"/>
    </location>
</feature>
<feature type="transmembrane region" description="Helical" evidence="7">
    <location>
        <begin position="752"/>
        <end position="771"/>
    </location>
</feature>
<name>A0A2K9LKP1_9GAMM</name>
<dbReference type="PROSITE" id="PS51257">
    <property type="entry name" value="PROKAR_LIPOPROTEIN"/>
    <property type="match status" value="1"/>
</dbReference>
<dbReference type="AlphaFoldDB" id="A0A2K9LKP1"/>
<reference evidence="11" key="1">
    <citation type="submission" date="2017-08" db="EMBL/GenBank/DDBJ databases">
        <title>Direct submision.</title>
        <authorList>
            <person name="Kim S.-J."/>
            <person name="Rhee S.-K."/>
        </authorList>
    </citation>
    <scope>NUCLEOTIDE SEQUENCE [LARGE SCALE GENOMIC DNA]</scope>
    <source>
        <strain evidence="11">GI5</strain>
    </source>
</reference>
<feature type="transmembrane region" description="Helical" evidence="7">
    <location>
        <begin position="20"/>
        <end position="40"/>
    </location>
</feature>
<keyword evidence="5 7" id="KW-1133">Transmembrane helix</keyword>
<feature type="transmembrane region" description="Helical" evidence="7">
    <location>
        <begin position="360"/>
        <end position="381"/>
    </location>
</feature>
<dbReference type="Pfam" id="PF02687">
    <property type="entry name" value="FtsX"/>
    <property type="match status" value="2"/>
</dbReference>
<dbReference type="EMBL" id="CP022684">
    <property type="protein sequence ID" value="AUM12926.1"/>
    <property type="molecule type" value="Genomic_DNA"/>
</dbReference>
<accession>A0A2K9LKP1</accession>
<dbReference type="RefSeq" id="WP_101894307.1">
    <property type="nucleotide sequence ID" value="NZ_CP022684.1"/>
</dbReference>
<evidence type="ECO:0000256" key="6">
    <source>
        <dbReference type="ARBA" id="ARBA00023136"/>
    </source>
</evidence>
<organism evidence="10 11">
    <name type="scientific">Ketobacter alkanivorans</name>
    <dbReference type="NCBI Taxonomy" id="1917421"/>
    <lineage>
        <taxon>Bacteria</taxon>
        <taxon>Pseudomonadati</taxon>
        <taxon>Pseudomonadota</taxon>
        <taxon>Gammaproteobacteria</taxon>
        <taxon>Pseudomonadales</taxon>
        <taxon>Ketobacteraceae</taxon>
        <taxon>Ketobacter</taxon>
    </lineage>
</organism>
<keyword evidence="3" id="KW-1003">Cell membrane</keyword>
<dbReference type="GO" id="GO:0044874">
    <property type="term" value="P:lipoprotein localization to outer membrane"/>
    <property type="evidence" value="ECO:0007669"/>
    <property type="project" value="TreeGrafter"/>
</dbReference>
<evidence type="ECO:0000256" key="1">
    <source>
        <dbReference type="ARBA" id="ARBA00004651"/>
    </source>
</evidence>
<feature type="transmembrane region" description="Helical" evidence="7">
    <location>
        <begin position="703"/>
        <end position="725"/>
    </location>
</feature>
<comment type="similarity">
    <text evidence="2">Belongs to the ABC-4 integral membrane protein family. LolC/E subfamily.</text>
</comment>
<evidence type="ECO:0000256" key="2">
    <source>
        <dbReference type="ARBA" id="ARBA00005236"/>
    </source>
</evidence>
<feature type="domain" description="ABC3 transporter permease C-terminal" evidence="8">
    <location>
        <begin position="269"/>
        <end position="389"/>
    </location>
</feature>
<evidence type="ECO:0000259" key="9">
    <source>
        <dbReference type="Pfam" id="PF12704"/>
    </source>
</evidence>
<dbReference type="GO" id="GO:0098797">
    <property type="term" value="C:plasma membrane protein complex"/>
    <property type="evidence" value="ECO:0007669"/>
    <property type="project" value="TreeGrafter"/>
</dbReference>
<dbReference type="InterPro" id="IPR003838">
    <property type="entry name" value="ABC3_permease_C"/>
</dbReference>
<evidence type="ECO:0000256" key="3">
    <source>
        <dbReference type="ARBA" id="ARBA00022475"/>
    </source>
</evidence>
<proteinExistence type="inferred from homology"/>
<gene>
    <name evidence="10" type="ORF">Kalk_11045</name>
</gene>
<keyword evidence="11" id="KW-1185">Reference proteome</keyword>
<evidence type="ECO:0000259" key="8">
    <source>
        <dbReference type="Pfam" id="PF02687"/>
    </source>
</evidence>
<keyword evidence="4 7" id="KW-0812">Transmembrane</keyword>
<feature type="transmembrane region" description="Helical" evidence="7">
    <location>
        <begin position="434"/>
        <end position="452"/>
    </location>
</feature>
<evidence type="ECO:0000256" key="5">
    <source>
        <dbReference type="ARBA" id="ARBA00022989"/>
    </source>
</evidence>
<dbReference type="InterPro" id="IPR051447">
    <property type="entry name" value="Lipoprotein-release_system"/>
</dbReference>